<sequence>MLRQNRFHRGIAAVYVVGRGELRTGGGIDPRRLQRPGKPQRAVHGIVLVFVDIDQGDAAMPVCKQHLGDLLRAGDVVHVDAVDIRVVVVAEEHQRALAFMRIVVDAADFVLEKTGCDIAVAKMLAVQLPSNQEGIDVLAEHLADARDEVHHEWVGEVDGSGNVDRDDADFVGS</sequence>
<name>A0A645FLS7_9ZZZZ</name>
<proteinExistence type="predicted"/>
<gene>
    <name evidence="1" type="ORF">SDC9_161839</name>
</gene>
<comment type="caution">
    <text evidence="1">The sequence shown here is derived from an EMBL/GenBank/DDBJ whole genome shotgun (WGS) entry which is preliminary data.</text>
</comment>
<organism evidence="1">
    <name type="scientific">bioreactor metagenome</name>
    <dbReference type="NCBI Taxonomy" id="1076179"/>
    <lineage>
        <taxon>unclassified sequences</taxon>
        <taxon>metagenomes</taxon>
        <taxon>ecological metagenomes</taxon>
    </lineage>
</organism>
<evidence type="ECO:0000313" key="1">
    <source>
        <dbReference type="EMBL" id="MPN14512.1"/>
    </source>
</evidence>
<protein>
    <submittedName>
        <fullName evidence="1">Uncharacterized protein</fullName>
    </submittedName>
</protein>
<accession>A0A645FLS7</accession>
<reference evidence="1" key="1">
    <citation type="submission" date="2019-08" db="EMBL/GenBank/DDBJ databases">
        <authorList>
            <person name="Kucharzyk K."/>
            <person name="Murdoch R.W."/>
            <person name="Higgins S."/>
            <person name="Loffler F."/>
        </authorList>
    </citation>
    <scope>NUCLEOTIDE SEQUENCE</scope>
</reference>
<dbReference type="EMBL" id="VSSQ01061149">
    <property type="protein sequence ID" value="MPN14512.1"/>
    <property type="molecule type" value="Genomic_DNA"/>
</dbReference>
<dbReference type="AlphaFoldDB" id="A0A645FLS7"/>